<evidence type="ECO:0000313" key="3">
    <source>
        <dbReference type="Proteomes" id="UP000285860"/>
    </source>
</evidence>
<dbReference type="EMBL" id="MRCY01000092">
    <property type="protein sequence ID" value="RKK99710.1"/>
    <property type="molecule type" value="Genomic_DNA"/>
</dbReference>
<sequence>MEDLVVAKQANFSGQARYLEGHINNESYRRTIDSLTQLVKGDLKVSRQGVRHAPTAEGPHNLGTEPHGFEP</sequence>
<name>A0A420P6H1_FUSOX</name>
<dbReference type="AlphaFoldDB" id="A0A420P6H1"/>
<gene>
    <name evidence="2" type="ORF">BFJ68_g13115</name>
</gene>
<evidence type="ECO:0000313" key="2">
    <source>
        <dbReference type="EMBL" id="RKK99710.1"/>
    </source>
</evidence>
<accession>A0A420P6H1</accession>
<protein>
    <submittedName>
        <fullName evidence="2">Uncharacterized protein</fullName>
    </submittedName>
</protein>
<comment type="caution">
    <text evidence="2">The sequence shown here is derived from an EMBL/GenBank/DDBJ whole genome shotgun (WGS) entry which is preliminary data.</text>
</comment>
<feature type="region of interest" description="Disordered" evidence="1">
    <location>
        <begin position="50"/>
        <end position="71"/>
    </location>
</feature>
<organism evidence="2 3">
    <name type="scientific">Fusarium oxysporum</name>
    <name type="common">Fusarium vascular wilt</name>
    <dbReference type="NCBI Taxonomy" id="5507"/>
    <lineage>
        <taxon>Eukaryota</taxon>
        <taxon>Fungi</taxon>
        <taxon>Dikarya</taxon>
        <taxon>Ascomycota</taxon>
        <taxon>Pezizomycotina</taxon>
        <taxon>Sordariomycetes</taxon>
        <taxon>Hypocreomycetidae</taxon>
        <taxon>Hypocreales</taxon>
        <taxon>Nectriaceae</taxon>
        <taxon>Fusarium</taxon>
        <taxon>Fusarium oxysporum species complex</taxon>
    </lineage>
</organism>
<evidence type="ECO:0000256" key="1">
    <source>
        <dbReference type="SAM" id="MobiDB-lite"/>
    </source>
</evidence>
<proteinExistence type="predicted"/>
<reference evidence="2 3" key="1">
    <citation type="journal article" date="2018" name="Sci. Rep.">
        <title>Characterisation of pathogen-specific regions and novel effector candidates in Fusarium oxysporum f. sp. cepae.</title>
        <authorList>
            <person name="Armitage A.D."/>
            <person name="Taylor A."/>
            <person name="Sobczyk M.K."/>
            <person name="Baxter L."/>
            <person name="Greenfield B.P."/>
            <person name="Bates H.J."/>
            <person name="Wilson F."/>
            <person name="Jackson A.C."/>
            <person name="Ott S."/>
            <person name="Harrison R.J."/>
            <person name="Clarkson J.P."/>
        </authorList>
    </citation>
    <scope>NUCLEOTIDE SEQUENCE [LARGE SCALE GENOMIC DNA]</scope>
    <source>
        <strain evidence="2 3">Fo_A28</strain>
    </source>
</reference>
<dbReference type="Proteomes" id="UP000285860">
    <property type="component" value="Unassembled WGS sequence"/>
</dbReference>